<evidence type="ECO:0000256" key="6">
    <source>
        <dbReference type="SAM" id="Phobius"/>
    </source>
</evidence>
<keyword evidence="5 6" id="KW-0472">Membrane</keyword>
<dbReference type="Pfam" id="PF07690">
    <property type="entry name" value="MFS_1"/>
    <property type="match status" value="1"/>
</dbReference>
<dbReference type="AlphaFoldDB" id="A0A849KZ66"/>
<dbReference type="InterPro" id="IPR020846">
    <property type="entry name" value="MFS_dom"/>
</dbReference>
<protein>
    <submittedName>
        <fullName evidence="8">MFS transporter</fullName>
    </submittedName>
</protein>
<dbReference type="CDD" id="cd17473">
    <property type="entry name" value="MFS_arabinose_efflux_permease_like"/>
    <property type="match status" value="1"/>
</dbReference>
<feature type="transmembrane region" description="Helical" evidence="6">
    <location>
        <begin position="84"/>
        <end position="103"/>
    </location>
</feature>
<feature type="transmembrane region" description="Helical" evidence="6">
    <location>
        <begin position="274"/>
        <end position="294"/>
    </location>
</feature>
<feature type="domain" description="Major facilitator superfamily (MFS) profile" evidence="7">
    <location>
        <begin position="11"/>
        <end position="391"/>
    </location>
</feature>
<accession>A0A849KZ66</accession>
<proteinExistence type="predicted"/>
<dbReference type="GO" id="GO:0005886">
    <property type="term" value="C:plasma membrane"/>
    <property type="evidence" value="ECO:0007669"/>
    <property type="project" value="UniProtKB-SubCell"/>
</dbReference>
<feature type="transmembrane region" description="Helical" evidence="6">
    <location>
        <begin position="54"/>
        <end position="77"/>
    </location>
</feature>
<evidence type="ECO:0000256" key="3">
    <source>
        <dbReference type="ARBA" id="ARBA00022692"/>
    </source>
</evidence>
<keyword evidence="3 6" id="KW-0812">Transmembrane</keyword>
<dbReference type="InterPro" id="IPR050189">
    <property type="entry name" value="MFS_Efflux_Transporters"/>
</dbReference>
<feature type="transmembrane region" description="Helical" evidence="6">
    <location>
        <begin position="12"/>
        <end position="34"/>
    </location>
</feature>
<keyword evidence="9" id="KW-1185">Reference proteome</keyword>
<organism evidence="8 9">
    <name type="scientific">Halovulum dunhuangense</name>
    <dbReference type="NCBI Taxonomy" id="1505036"/>
    <lineage>
        <taxon>Bacteria</taxon>
        <taxon>Pseudomonadati</taxon>
        <taxon>Pseudomonadota</taxon>
        <taxon>Alphaproteobacteria</taxon>
        <taxon>Rhodobacterales</taxon>
        <taxon>Paracoccaceae</taxon>
        <taxon>Halovulum</taxon>
    </lineage>
</organism>
<dbReference type="Gene3D" id="1.20.1250.20">
    <property type="entry name" value="MFS general substrate transporter like domains"/>
    <property type="match status" value="1"/>
</dbReference>
<dbReference type="InterPro" id="IPR011701">
    <property type="entry name" value="MFS"/>
</dbReference>
<name>A0A849KZ66_9RHOB</name>
<feature type="transmembrane region" description="Helical" evidence="6">
    <location>
        <begin position="148"/>
        <end position="168"/>
    </location>
</feature>
<feature type="transmembrane region" description="Helical" evidence="6">
    <location>
        <begin position="249"/>
        <end position="267"/>
    </location>
</feature>
<dbReference type="PANTHER" id="PTHR43124:SF3">
    <property type="entry name" value="CHLORAMPHENICOL EFFLUX PUMP RV0191"/>
    <property type="match status" value="1"/>
</dbReference>
<sequence>MAFQDHATPGQIPAFVLPLLLACATLTVMAGATIAPSLPGLLEHFRSVPDAATLVPLILTVPGLAIAISAPLCGVLVDRMDPRKVLLGSILLYVGAGSSGLWLDGLMPILAGRVLLGLAVGGVMTASTTLIANIFTGPERGRVLGYQASAMGFGGVIFILGGGLLADVSWRGPFAMYLVPLVLLPLVFTTLPAPTQGGEGGTGDGGRFPVALALPIYASAFAAFLIFYMIPTQLPFLIEDLGAARASTAGYAIAAITLVSATVSAFFGRIRARLSPLAIGALGFGLLALGYALLAGAGTLGVVFLLAPLVGAALGVVMPNHMTWLMGRVPPQMRGRASGFMTMSIFLAQFLSAFAGAALVGAGGLGGAFLGMGAVSGLVALVYVAAIALSRRAA</sequence>
<evidence type="ECO:0000256" key="4">
    <source>
        <dbReference type="ARBA" id="ARBA00022989"/>
    </source>
</evidence>
<dbReference type="InterPro" id="IPR001958">
    <property type="entry name" value="Tet-R_TetA/multi-R_MdtG-like"/>
</dbReference>
<evidence type="ECO:0000313" key="9">
    <source>
        <dbReference type="Proteomes" id="UP000572377"/>
    </source>
</evidence>
<feature type="transmembrane region" description="Helical" evidence="6">
    <location>
        <begin position="115"/>
        <end position="136"/>
    </location>
</feature>
<dbReference type="EMBL" id="JABFBC010000001">
    <property type="protein sequence ID" value="NNU79292.1"/>
    <property type="molecule type" value="Genomic_DNA"/>
</dbReference>
<reference evidence="8 9" key="1">
    <citation type="submission" date="2020-05" db="EMBL/GenBank/DDBJ databases">
        <title>Gimesia benthica sp. nov., a novel planctomycete isolated from a deep-sea water sample of the Northwest Indian Ocean.</title>
        <authorList>
            <person name="Wang J."/>
            <person name="Ruan C."/>
            <person name="Song L."/>
            <person name="Zhu Y."/>
            <person name="Li A."/>
            <person name="Zheng X."/>
            <person name="Wang L."/>
            <person name="Lu Z."/>
            <person name="Huang Y."/>
            <person name="Du W."/>
            <person name="Zhou Y."/>
            <person name="Huang L."/>
            <person name="Dai X."/>
        </authorList>
    </citation>
    <scope>NUCLEOTIDE SEQUENCE [LARGE SCALE GENOMIC DNA]</scope>
    <source>
        <strain evidence="8 9">YYQ-30</strain>
    </source>
</reference>
<dbReference type="GO" id="GO:0022857">
    <property type="term" value="F:transmembrane transporter activity"/>
    <property type="evidence" value="ECO:0007669"/>
    <property type="project" value="InterPro"/>
</dbReference>
<keyword evidence="4 6" id="KW-1133">Transmembrane helix</keyword>
<comment type="subcellular location">
    <subcellularLocation>
        <location evidence="1">Cell membrane</location>
        <topology evidence="1">Multi-pass membrane protein</topology>
    </subcellularLocation>
</comment>
<feature type="transmembrane region" description="Helical" evidence="6">
    <location>
        <begin position="300"/>
        <end position="318"/>
    </location>
</feature>
<evidence type="ECO:0000256" key="1">
    <source>
        <dbReference type="ARBA" id="ARBA00004651"/>
    </source>
</evidence>
<comment type="caution">
    <text evidence="8">The sequence shown here is derived from an EMBL/GenBank/DDBJ whole genome shotgun (WGS) entry which is preliminary data.</text>
</comment>
<dbReference type="Proteomes" id="UP000572377">
    <property type="component" value="Unassembled WGS sequence"/>
</dbReference>
<keyword evidence="2" id="KW-1003">Cell membrane</keyword>
<dbReference type="RefSeq" id="WP_171322137.1">
    <property type="nucleotide sequence ID" value="NZ_JABFBC010000001.1"/>
</dbReference>
<dbReference type="PANTHER" id="PTHR43124">
    <property type="entry name" value="PURINE EFFLUX PUMP PBUE"/>
    <property type="match status" value="1"/>
</dbReference>
<feature type="transmembrane region" description="Helical" evidence="6">
    <location>
        <begin position="174"/>
        <end position="194"/>
    </location>
</feature>
<dbReference type="PRINTS" id="PR01035">
    <property type="entry name" value="TCRTETA"/>
</dbReference>
<evidence type="ECO:0000259" key="7">
    <source>
        <dbReference type="PROSITE" id="PS50850"/>
    </source>
</evidence>
<dbReference type="InterPro" id="IPR036259">
    <property type="entry name" value="MFS_trans_sf"/>
</dbReference>
<evidence type="ECO:0000313" key="8">
    <source>
        <dbReference type="EMBL" id="NNU79292.1"/>
    </source>
</evidence>
<dbReference type="PROSITE" id="PS50850">
    <property type="entry name" value="MFS"/>
    <property type="match status" value="1"/>
</dbReference>
<feature type="transmembrane region" description="Helical" evidence="6">
    <location>
        <begin position="368"/>
        <end position="389"/>
    </location>
</feature>
<dbReference type="SUPFAM" id="SSF103473">
    <property type="entry name" value="MFS general substrate transporter"/>
    <property type="match status" value="1"/>
</dbReference>
<feature type="transmembrane region" description="Helical" evidence="6">
    <location>
        <begin position="339"/>
        <end position="362"/>
    </location>
</feature>
<gene>
    <name evidence="8" type="ORF">HMH01_02470</name>
</gene>
<evidence type="ECO:0000256" key="5">
    <source>
        <dbReference type="ARBA" id="ARBA00023136"/>
    </source>
</evidence>
<evidence type="ECO:0000256" key="2">
    <source>
        <dbReference type="ARBA" id="ARBA00022475"/>
    </source>
</evidence>
<feature type="transmembrane region" description="Helical" evidence="6">
    <location>
        <begin position="206"/>
        <end position="229"/>
    </location>
</feature>